<gene>
    <name evidence="2" type="ORF">PCOR1329_LOCUS11164</name>
</gene>
<comment type="caution">
    <text evidence="2">The sequence shown here is derived from an EMBL/GenBank/DDBJ whole genome shotgun (WGS) entry which is preliminary data.</text>
</comment>
<dbReference type="EMBL" id="CAUYUJ010003213">
    <property type="protein sequence ID" value="CAK0804325.1"/>
    <property type="molecule type" value="Genomic_DNA"/>
</dbReference>
<feature type="compositionally biased region" description="Basic and acidic residues" evidence="1">
    <location>
        <begin position="112"/>
        <end position="121"/>
    </location>
</feature>
<accession>A0ABN9QEG5</accession>
<evidence type="ECO:0000313" key="3">
    <source>
        <dbReference type="Proteomes" id="UP001189429"/>
    </source>
</evidence>
<evidence type="ECO:0000256" key="1">
    <source>
        <dbReference type="SAM" id="MobiDB-lite"/>
    </source>
</evidence>
<evidence type="ECO:0000313" key="2">
    <source>
        <dbReference type="EMBL" id="CAK0804325.1"/>
    </source>
</evidence>
<feature type="non-terminal residue" evidence="2">
    <location>
        <position position="1"/>
    </location>
</feature>
<name>A0ABN9QEG5_9DINO</name>
<organism evidence="2 3">
    <name type="scientific">Prorocentrum cordatum</name>
    <dbReference type="NCBI Taxonomy" id="2364126"/>
    <lineage>
        <taxon>Eukaryota</taxon>
        <taxon>Sar</taxon>
        <taxon>Alveolata</taxon>
        <taxon>Dinophyceae</taxon>
        <taxon>Prorocentrales</taxon>
        <taxon>Prorocentraceae</taxon>
        <taxon>Prorocentrum</taxon>
    </lineage>
</organism>
<feature type="region of interest" description="Disordered" evidence="1">
    <location>
        <begin position="637"/>
        <end position="660"/>
    </location>
</feature>
<feature type="region of interest" description="Disordered" evidence="1">
    <location>
        <begin position="111"/>
        <end position="143"/>
    </location>
</feature>
<proteinExistence type="predicted"/>
<reference evidence="2" key="1">
    <citation type="submission" date="2023-10" db="EMBL/GenBank/DDBJ databases">
        <authorList>
            <person name="Chen Y."/>
            <person name="Shah S."/>
            <person name="Dougan E. K."/>
            <person name="Thang M."/>
            <person name="Chan C."/>
        </authorList>
    </citation>
    <scope>NUCLEOTIDE SEQUENCE [LARGE SCALE GENOMIC DNA]</scope>
</reference>
<sequence length="947" mass="104792">AFTLGPLTASTLERAVASAGAGRHLAVEMPLGDGAPCEPGRDTASDGVRHQATVRWVCPASWRTEPPERDGGHSALLAVEQVGRCSWVAWFASLLLCAEERLMPPPAADLRTSCRERRPERAAASAAGGDGGEDAGLAAGAPAPPGVVVHDSAQSPDGTGQVSAVSDVLDDHASFEEFWAQMVSLLQSPVRLGLLKDSRLAAASPESSEFTVTHILDGALLKKMARGGGEDQSHELRYEVDKDRGTVRTELLDQHGVPSPEVDYMVLHRSPLRLESWGRLPSVRRGGERKAERLQAILEAVVARGPMGRGRVEVSPNVQVPPDSGLYRAVSGPLDGLIGFEELWAGIVRFCRGGCTGEGAEFTAKWVTEGPSEDGVAHYRLDEELGEIYCRAETTSLRQLEEERILVARDPLRVELWGEAPGERRVGRLRVAQVQDLINTVLARLHGGSRSGAQVHCGAPSWDAPGSHSVLSEPLDALCDFDALWDAWLSLNKEARQAGESQRLYSEAPRAAQKIWSPQPRTLKDPSTEDEPKEVEILQDTASEFRIRKTVEPSEDQGARPSEQTRYTVRCEGKACVMAETQLRSGQIRDRTWLVFHSDPLLLEWWCEKPGDRRFGPAKVAIVKGYLETIMQRVHPDSHDSRRIPVESGALSPDGSGQRSVMTGPLDRHLDYDRMWFELLDLLKYPARVAELTVLSDTEFIVAEERDGKRFSVQCTAEQDTGRLTLVAHEESGRIASWDFAVLHKEPLRLEWWGEGMGQRFVGQEKAKKRPGEEMVPSLREAKLVEVSATEFVVQHFLHVPAPQKDVHCRFNKEQGWFRAEVYSLKGQLELRSWTKFHKDPLMIECWGERKIERHYGETRCSQIRAIIDSVLHKVSAPRVREKVTVTSDAKLQKVVTAPLGAVVTYERLWAEVVELCKRPPAKGLLKATPGSQSADAGPVRQKPRMC</sequence>
<feature type="region of interest" description="Disordered" evidence="1">
    <location>
        <begin position="927"/>
        <end position="947"/>
    </location>
</feature>
<dbReference type="Proteomes" id="UP001189429">
    <property type="component" value="Unassembled WGS sequence"/>
</dbReference>
<protein>
    <submittedName>
        <fullName evidence="2">Uncharacterized protein</fullName>
    </submittedName>
</protein>
<keyword evidence="3" id="KW-1185">Reference proteome</keyword>
<feature type="region of interest" description="Disordered" evidence="1">
    <location>
        <begin position="509"/>
        <end position="532"/>
    </location>
</feature>